<dbReference type="Pfam" id="PF07085">
    <property type="entry name" value="DRTGG"/>
    <property type="match status" value="1"/>
</dbReference>
<feature type="domain" description="DRTGG" evidence="1">
    <location>
        <begin position="1"/>
        <end position="66"/>
    </location>
</feature>
<proteinExistence type="predicted"/>
<protein>
    <recommendedName>
        <fullName evidence="1">DRTGG domain-containing protein</fullName>
    </recommendedName>
</protein>
<dbReference type="Gene3D" id="3.40.1390.20">
    <property type="entry name" value="HprK N-terminal domain-like"/>
    <property type="match status" value="1"/>
</dbReference>
<gene>
    <name evidence="2" type="ORF">SDC9_126261</name>
</gene>
<name>A0A645CQP9_9ZZZZ</name>
<evidence type="ECO:0000313" key="2">
    <source>
        <dbReference type="EMBL" id="MPM79228.1"/>
    </source>
</evidence>
<dbReference type="InterPro" id="IPR028979">
    <property type="entry name" value="Ser_kin/Pase_Hpr-like_N_sf"/>
</dbReference>
<dbReference type="AlphaFoldDB" id="A0A645CQP9"/>
<sequence length="78" mass="8632">MLAYVKDQAVLITGLVNPQVVRTAMMMDMRCVVFVRGKRPTQEMVELANENHIAVLVSSHRMYEACGKLYSGGLGCEA</sequence>
<dbReference type="InterPro" id="IPR010766">
    <property type="entry name" value="DRTGG"/>
</dbReference>
<dbReference type="EMBL" id="VSSQ01029199">
    <property type="protein sequence ID" value="MPM79228.1"/>
    <property type="molecule type" value="Genomic_DNA"/>
</dbReference>
<accession>A0A645CQP9</accession>
<comment type="caution">
    <text evidence="2">The sequence shown here is derived from an EMBL/GenBank/DDBJ whole genome shotgun (WGS) entry which is preliminary data.</text>
</comment>
<organism evidence="2">
    <name type="scientific">bioreactor metagenome</name>
    <dbReference type="NCBI Taxonomy" id="1076179"/>
    <lineage>
        <taxon>unclassified sequences</taxon>
        <taxon>metagenomes</taxon>
        <taxon>ecological metagenomes</taxon>
    </lineage>
</organism>
<dbReference type="SUPFAM" id="SSF75138">
    <property type="entry name" value="HprK N-terminal domain-like"/>
    <property type="match status" value="1"/>
</dbReference>
<evidence type="ECO:0000259" key="1">
    <source>
        <dbReference type="Pfam" id="PF07085"/>
    </source>
</evidence>
<reference evidence="2" key="1">
    <citation type="submission" date="2019-08" db="EMBL/GenBank/DDBJ databases">
        <authorList>
            <person name="Kucharzyk K."/>
            <person name="Murdoch R.W."/>
            <person name="Higgins S."/>
            <person name="Loffler F."/>
        </authorList>
    </citation>
    <scope>NUCLEOTIDE SEQUENCE</scope>
</reference>